<evidence type="ECO:0000256" key="9">
    <source>
        <dbReference type="ARBA" id="ARBA00022857"/>
    </source>
</evidence>
<keyword evidence="12" id="KW-1015">Disulfide bond</keyword>
<sequence>WTLICGPNLILLHFFPNSFSFYFFYITFEQLGVDPRIKLDMAPNSVDDMYDGCKREIENLILEKYLPEEEKNKNFKLAWEEAEKYYNKRRKKSQLDKNLIKALYAYTLNQPPLYKEFNKAVREQKAKYQTDFHYHTLHFYLTMALHYLKNGSEKCVTSYRSTDSKFQKDVVNNEIRFGSFTSSSIGGYRGEVFGNESCFEIYTCFGADISYFSKYKHEREVLIPPYEVFNVTEIEEESTKKLPCKVVYKLRSTRIYSKLNCALSTLIGDL</sequence>
<dbReference type="PRINTS" id="PR00970">
    <property type="entry name" value="RIBTRNSFRASE"/>
</dbReference>
<evidence type="ECO:0000256" key="3">
    <source>
        <dbReference type="ARBA" id="ARBA00022525"/>
    </source>
</evidence>
<keyword evidence="10" id="KW-0843">Virulence</keyword>
<reference evidence="15" key="2">
    <citation type="submission" date="2025-09" db="UniProtKB">
        <authorList>
            <consortium name="Ensembl"/>
        </authorList>
    </citation>
    <scope>IDENTIFICATION</scope>
</reference>
<reference evidence="15" key="1">
    <citation type="submission" date="2025-08" db="UniProtKB">
        <authorList>
            <consortium name="Ensembl"/>
        </authorList>
    </citation>
    <scope>IDENTIFICATION</scope>
</reference>
<dbReference type="GO" id="GO:0090729">
    <property type="term" value="F:toxin activity"/>
    <property type="evidence" value="ECO:0007669"/>
    <property type="project" value="UniProtKB-KW"/>
</dbReference>
<keyword evidence="3" id="KW-0964">Secreted</keyword>
<evidence type="ECO:0000256" key="11">
    <source>
        <dbReference type="ARBA" id="ARBA00023027"/>
    </source>
</evidence>
<keyword evidence="5 14" id="KW-0328">Glycosyltransferase</keyword>
<keyword evidence="8 14" id="KW-0732">Signal</keyword>
<protein>
    <recommendedName>
        <fullName evidence="14">NAD(P)(+)--arginine ADP-ribosyltransferase</fullName>
        <ecNumber evidence="14">2.4.2.31</ecNumber>
    </recommendedName>
    <alternativeName>
        <fullName evidence="14">Mono(ADP-ribosyl)transferase</fullName>
    </alternativeName>
</protein>
<keyword evidence="16" id="KW-1185">Reference proteome</keyword>
<dbReference type="GeneTree" id="ENSGT01030000234601"/>
<evidence type="ECO:0000256" key="1">
    <source>
        <dbReference type="ARBA" id="ARBA00004613"/>
    </source>
</evidence>
<evidence type="ECO:0000256" key="4">
    <source>
        <dbReference type="ARBA" id="ARBA00022656"/>
    </source>
</evidence>
<feature type="chain" id="PRO_5018377856" description="NAD(P)(+)--arginine ADP-ribosyltransferase" evidence="14">
    <location>
        <begin position="21"/>
        <end position="270"/>
    </location>
</feature>
<comment type="catalytic activity">
    <reaction evidence="13 14">
        <text>L-arginyl-[protein] + NAD(+) = N(omega)-(ADP-D-ribosyl)-L-arginyl-[protein] + nicotinamide + H(+)</text>
        <dbReference type="Rhea" id="RHEA:19149"/>
        <dbReference type="Rhea" id="RHEA-COMP:10532"/>
        <dbReference type="Rhea" id="RHEA-COMP:15087"/>
        <dbReference type="ChEBI" id="CHEBI:15378"/>
        <dbReference type="ChEBI" id="CHEBI:17154"/>
        <dbReference type="ChEBI" id="CHEBI:29965"/>
        <dbReference type="ChEBI" id="CHEBI:57540"/>
        <dbReference type="ChEBI" id="CHEBI:142554"/>
        <dbReference type="EC" id="2.4.2.31"/>
    </reaction>
</comment>
<dbReference type="SUPFAM" id="SSF56399">
    <property type="entry name" value="ADP-ribosylation"/>
    <property type="match status" value="1"/>
</dbReference>
<evidence type="ECO:0000256" key="8">
    <source>
        <dbReference type="ARBA" id="ARBA00022729"/>
    </source>
</evidence>
<dbReference type="AlphaFoldDB" id="A0A3Q2DYA9"/>
<dbReference type="PANTHER" id="PTHR10339">
    <property type="entry name" value="ADP-RIBOSYLTRANSFERASE"/>
    <property type="match status" value="1"/>
</dbReference>
<evidence type="ECO:0000256" key="12">
    <source>
        <dbReference type="ARBA" id="ARBA00023157"/>
    </source>
</evidence>
<dbReference type="OMA" id="NAAMEWR"/>
<keyword evidence="9 14" id="KW-0521">NADP</keyword>
<dbReference type="Gene3D" id="3.90.176.10">
    <property type="entry name" value="Toxin ADP-ribosyltransferase, Chain A, domain 1"/>
    <property type="match status" value="1"/>
</dbReference>
<dbReference type="FunFam" id="3.90.176.10:FF:000001">
    <property type="entry name" value="NAD(P)(+)--arginine ADP-ribosyltransferase"/>
    <property type="match status" value="1"/>
</dbReference>
<comment type="similarity">
    <text evidence="2 14">Belongs to the Arg-specific ADP-ribosyltransferase family.</text>
</comment>
<proteinExistence type="inferred from homology"/>
<dbReference type="Proteomes" id="UP000265020">
    <property type="component" value="Unassembled WGS sequence"/>
</dbReference>
<keyword evidence="11 14" id="KW-0520">NAD</keyword>
<keyword evidence="7" id="KW-0548">Nucleotidyltransferase</keyword>
<dbReference type="GO" id="GO:0003950">
    <property type="term" value="F:NAD+ poly-ADP-ribosyltransferase activity"/>
    <property type="evidence" value="ECO:0007669"/>
    <property type="project" value="TreeGrafter"/>
</dbReference>
<keyword evidence="6 14" id="KW-0808">Transferase</keyword>
<dbReference type="GO" id="GO:0005576">
    <property type="term" value="C:extracellular region"/>
    <property type="evidence" value="ECO:0007669"/>
    <property type="project" value="UniProtKB-SubCell"/>
</dbReference>
<dbReference type="InterPro" id="IPR000768">
    <property type="entry name" value="ART"/>
</dbReference>
<organism evidence="15 16">
    <name type="scientific">Cyprinodon variegatus</name>
    <name type="common">Sheepshead minnow</name>
    <dbReference type="NCBI Taxonomy" id="28743"/>
    <lineage>
        <taxon>Eukaryota</taxon>
        <taxon>Metazoa</taxon>
        <taxon>Chordata</taxon>
        <taxon>Craniata</taxon>
        <taxon>Vertebrata</taxon>
        <taxon>Euteleostomi</taxon>
        <taxon>Actinopterygii</taxon>
        <taxon>Neopterygii</taxon>
        <taxon>Teleostei</taxon>
        <taxon>Neoteleostei</taxon>
        <taxon>Acanthomorphata</taxon>
        <taxon>Ovalentaria</taxon>
        <taxon>Atherinomorphae</taxon>
        <taxon>Cyprinodontiformes</taxon>
        <taxon>Cyprinodontidae</taxon>
        <taxon>Cyprinodon</taxon>
    </lineage>
</organism>
<dbReference type="InterPro" id="IPR050999">
    <property type="entry name" value="ADP-ribosyltransferase_ARG"/>
</dbReference>
<dbReference type="Ensembl" id="ENSCVAT00000003046.1">
    <property type="protein sequence ID" value="ENSCVAP00000024888.1"/>
    <property type="gene ID" value="ENSCVAG00000009257.1"/>
</dbReference>
<comment type="subcellular location">
    <subcellularLocation>
        <location evidence="1">Secreted</location>
    </subcellularLocation>
</comment>
<evidence type="ECO:0000256" key="14">
    <source>
        <dbReference type="RuleBase" id="RU361228"/>
    </source>
</evidence>
<evidence type="ECO:0000256" key="7">
    <source>
        <dbReference type="ARBA" id="ARBA00022695"/>
    </source>
</evidence>
<dbReference type="EC" id="2.4.2.31" evidence="14"/>
<dbReference type="PROSITE" id="PS51996">
    <property type="entry name" value="TR_MART"/>
    <property type="match status" value="1"/>
</dbReference>
<feature type="signal peptide" evidence="14">
    <location>
        <begin position="1"/>
        <end position="20"/>
    </location>
</feature>
<evidence type="ECO:0000256" key="6">
    <source>
        <dbReference type="ARBA" id="ARBA00022679"/>
    </source>
</evidence>
<name>A0A3Q2DYA9_CYPVA</name>
<evidence type="ECO:0000256" key="5">
    <source>
        <dbReference type="ARBA" id="ARBA00022676"/>
    </source>
</evidence>
<dbReference type="PANTHER" id="PTHR10339:SF25">
    <property type="entry name" value="SECRETED EXOENZYME S"/>
    <property type="match status" value="1"/>
</dbReference>
<evidence type="ECO:0000256" key="10">
    <source>
        <dbReference type="ARBA" id="ARBA00023026"/>
    </source>
</evidence>
<dbReference type="Pfam" id="PF01129">
    <property type="entry name" value="ART"/>
    <property type="match status" value="1"/>
</dbReference>
<evidence type="ECO:0000313" key="15">
    <source>
        <dbReference type="Ensembl" id="ENSCVAP00000024888.1"/>
    </source>
</evidence>
<evidence type="ECO:0000313" key="16">
    <source>
        <dbReference type="Proteomes" id="UP000265020"/>
    </source>
</evidence>
<dbReference type="GO" id="GO:0106274">
    <property type="term" value="F:NAD+-protein-arginine ADP-ribosyltransferase activity"/>
    <property type="evidence" value="ECO:0007669"/>
    <property type="project" value="UniProtKB-EC"/>
</dbReference>
<evidence type="ECO:0000256" key="2">
    <source>
        <dbReference type="ARBA" id="ARBA00009558"/>
    </source>
</evidence>
<evidence type="ECO:0000256" key="13">
    <source>
        <dbReference type="ARBA" id="ARBA00047597"/>
    </source>
</evidence>
<accession>A0A3Q2DYA9</accession>
<dbReference type="GO" id="GO:0016779">
    <property type="term" value="F:nucleotidyltransferase activity"/>
    <property type="evidence" value="ECO:0007669"/>
    <property type="project" value="UniProtKB-KW"/>
</dbReference>
<keyword evidence="4" id="KW-0800">Toxin</keyword>